<dbReference type="OrthoDB" id="9873155at2"/>
<dbReference type="InParanoid" id="Q02C00"/>
<accession>Q02C00</accession>
<gene>
    <name evidence="2" type="ordered locus">Acid_0404</name>
</gene>
<keyword evidence="1" id="KW-1133">Transmembrane helix</keyword>
<protein>
    <submittedName>
        <fullName evidence="2">Uncharacterized protein</fullName>
    </submittedName>
</protein>
<dbReference type="KEGG" id="sus:Acid_0404"/>
<dbReference type="HOGENOM" id="CLU_2496247_0_0_0"/>
<dbReference type="AlphaFoldDB" id="Q02C00"/>
<keyword evidence="1" id="KW-0472">Membrane</keyword>
<feature type="transmembrane region" description="Helical" evidence="1">
    <location>
        <begin position="6"/>
        <end position="32"/>
    </location>
</feature>
<evidence type="ECO:0000256" key="1">
    <source>
        <dbReference type="SAM" id="Phobius"/>
    </source>
</evidence>
<sequence>MSDPSTYWLTFTNAALGVVVLVCCIAVAIGVIQEIVAKRKKVSAMSKLDREVNDLVNSYQDGHAFHLPELGMTMADGGEDIGKKEK</sequence>
<dbReference type="EMBL" id="CP000473">
    <property type="protein sequence ID" value="ABJ81416.1"/>
    <property type="molecule type" value="Genomic_DNA"/>
</dbReference>
<evidence type="ECO:0000313" key="2">
    <source>
        <dbReference type="EMBL" id="ABJ81416.1"/>
    </source>
</evidence>
<name>Q02C00_SOLUE</name>
<dbReference type="STRING" id="234267.Acid_0404"/>
<organism evidence="2">
    <name type="scientific">Solibacter usitatus (strain Ellin6076)</name>
    <dbReference type="NCBI Taxonomy" id="234267"/>
    <lineage>
        <taxon>Bacteria</taxon>
        <taxon>Pseudomonadati</taxon>
        <taxon>Acidobacteriota</taxon>
        <taxon>Terriglobia</taxon>
        <taxon>Bryobacterales</taxon>
        <taxon>Solibacteraceae</taxon>
        <taxon>Candidatus Solibacter</taxon>
    </lineage>
</organism>
<proteinExistence type="predicted"/>
<keyword evidence="1" id="KW-0812">Transmembrane</keyword>
<reference evidence="2" key="1">
    <citation type="submission" date="2006-10" db="EMBL/GenBank/DDBJ databases">
        <title>Complete sequence of Solibacter usitatus Ellin6076.</title>
        <authorList>
            <consortium name="US DOE Joint Genome Institute"/>
            <person name="Copeland A."/>
            <person name="Lucas S."/>
            <person name="Lapidus A."/>
            <person name="Barry K."/>
            <person name="Detter J.C."/>
            <person name="Glavina del Rio T."/>
            <person name="Hammon N."/>
            <person name="Israni S."/>
            <person name="Dalin E."/>
            <person name="Tice H."/>
            <person name="Pitluck S."/>
            <person name="Thompson L.S."/>
            <person name="Brettin T."/>
            <person name="Bruce D."/>
            <person name="Han C."/>
            <person name="Tapia R."/>
            <person name="Gilna P."/>
            <person name="Schmutz J."/>
            <person name="Larimer F."/>
            <person name="Land M."/>
            <person name="Hauser L."/>
            <person name="Kyrpides N."/>
            <person name="Mikhailova N."/>
            <person name="Janssen P.H."/>
            <person name="Kuske C.R."/>
            <person name="Richardson P."/>
        </authorList>
    </citation>
    <scope>NUCLEOTIDE SEQUENCE</scope>
    <source>
        <strain evidence="2">Ellin6076</strain>
    </source>
</reference>